<evidence type="ECO:0000313" key="5">
    <source>
        <dbReference type="EMBL" id="SDR24391.1"/>
    </source>
</evidence>
<dbReference type="Gene3D" id="3.40.50.360">
    <property type="match status" value="1"/>
</dbReference>
<dbReference type="NCBIfam" id="TIGR04037">
    <property type="entry name" value="LLM_duo_CE1759"/>
    <property type="match status" value="1"/>
</dbReference>
<accession>A0A1H1HFY2</accession>
<evidence type="ECO:0000256" key="1">
    <source>
        <dbReference type="ARBA" id="ARBA00022630"/>
    </source>
</evidence>
<dbReference type="PANTHER" id="PTHR43408:SF2">
    <property type="entry name" value="FMN REDUCTASE (NADPH)"/>
    <property type="match status" value="1"/>
</dbReference>
<dbReference type="SUPFAM" id="SSF52218">
    <property type="entry name" value="Flavoproteins"/>
    <property type="match status" value="1"/>
</dbReference>
<sequence>MQIAAVSGGLNRPSSTRLLADRLTEAVRREFADEREVEVAVVELRELAVDIAHNLVTGFPGPKLRAALDTVTGADALVAVTPIFAASYSGLFKSFFDVVEPGALTGMPVLIAATGGTRRHSLALEHAMRPLFAHLRTLVAPTAVFAAPEDWGDGADDADLPARIARAAGELAMLVRHRPPSARPTGDPADGLVPFEEYLSDLRRS</sequence>
<name>A0A1H1HFY2_9ACTN</name>
<keyword evidence="2" id="KW-0288">FMN</keyword>
<feature type="domain" description="NADPH-dependent FMN reductase-like" evidence="4">
    <location>
        <begin position="1"/>
        <end position="151"/>
    </location>
</feature>
<keyword evidence="6" id="KW-1185">Reference proteome</keyword>
<dbReference type="InterPro" id="IPR005025">
    <property type="entry name" value="FMN_Rdtase-like_dom"/>
</dbReference>
<dbReference type="Pfam" id="PF03358">
    <property type="entry name" value="FMN_red"/>
    <property type="match status" value="1"/>
</dbReference>
<keyword evidence="3" id="KW-0560">Oxidoreductase</keyword>
<evidence type="ECO:0000256" key="3">
    <source>
        <dbReference type="ARBA" id="ARBA00023002"/>
    </source>
</evidence>
<dbReference type="GO" id="GO:0016491">
    <property type="term" value="F:oxidoreductase activity"/>
    <property type="evidence" value="ECO:0007669"/>
    <property type="project" value="UniProtKB-KW"/>
</dbReference>
<dbReference type="STRING" id="35622.SAMN04489764_4399"/>
<gene>
    <name evidence="5" type="ORF">SAMN04489764_4399</name>
</gene>
<keyword evidence="1" id="KW-0285">Flavoprotein</keyword>
<proteinExistence type="predicted"/>
<dbReference type="AlphaFoldDB" id="A0A1H1HFY2"/>
<dbReference type="EMBL" id="FNKK01000002">
    <property type="protein sequence ID" value="SDR24391.1"/>
    <property type="molecule type" value="Genomic_DNA"/>
</dbReference>
<organism evidence="5 6">
    <name type="scientific">Thermostaphylospora chromogena</name>
    <dbReference type="NCBI Taxonomy" id="35622"/>
    <lineage>
        <taxon>Bacteria</taxon>
        <taxon>Bacillati</taxon>
        <taxon>Actinomycetota</taxon>
        <taxon>Actinomycetes</taxon>
        <taxon>Streptosporangiales</taxon>
        <taxon>Thermomonosporaceae</taxon>
        <taxon>Thermostaphylospora</taxon>
    </lineage>
</organism>
<dbReference type="Proteomes" id="UP000217103">
    <property type="component" value="Unassembled WGS sequence"/>
</dbReference>
<evidence type="ECO:0000256" key="2">
    <source>
        <dbReference type="ARBA" id="ARBA00022643"/>
    </source>
</evidence>
<dbReference type="InterPro" id="IPR023932">
    <property type="entry name" value="CE1759_FMN_reduct"/>
</dbReference>
<dbReference type="InterPro" id="IPR051814">
    <property type="entry name" value="NAD(P)H-dep_FMN_reductase"/>
</dbReference>
<dbReference type="PANTHER" id="PTHR43408">
    <property type="entry name" value="FMN REDUCTASE (NADPH)"/>
    <property type="match status" value="1"/>
</dbReference>
<evidence type="ECO:0000313" key="6">
    <source>
        <dbReference type="Proteomes" id="UP000217103"/>
    </source>
</evidence>
<evidence type="ECO:0000259" key="4">
    <source>
        <dbReference type="Pfam" id="PF03358"/>
    </source>
</evidence>
<dbReference type="InterPro" id="IPR029039">
    <property type="entry name" value="Flavoprotein-like_sf"/>
</dbReference>
<reference evidence="5 6" key="1">
    <citation type="submission" date="2016-10" db="EMBL/GenBank/DDBJ databases">
        <authorList>
            <person name="de Groot N.N."/>
        </authorList>
    </citation>
    <scope>NUCLEOTIDE SEQUENCE [LARGE SCALE GENOMIC DNA]</scope>
    <source>
        <strain evidence="5 6">DSM 43794</strain>
    </source>
</reference>
<protein>
    <submittedName>
        <fullName evidence="5">FMN reductase</fullName>
    </submittedName>
</protein>